<comment type="caution">
    <text evidence="3">The sequence shown here is derived from an EMBL/GenBank/DDBJ whole genome shotgun (WGS) entry which is preliminary data.</text>
</comment>
<evidence type="ECO:0000313" key="4">
    <source>
        <dbReference type="Proteomes" id="UP000618319"/>
    </source>
</evidence>
<evidence type="ECO:0000259" key="2">
    <source>
        <dbReference type="PROSITE" id="PS51729"/>
    </source>
</evidence>
<proteinExistence type="predicted"/>
<feature type="domain" description="N-acetyltransferase" evidence="1">
    <location>
        <begin position="1"/>
        <end position="94"/>
    </location>
</feature>
<dbReference type="RefSeq" id="WP_196938193.1">
    <property type="nucleotide sequence ID" value="NZ_MU158689.1"/>
</dbReference>
<dbReference type="CDD" id="cd04301">
    <property type="entry name" value="NAT_SF"/>
    <property type="match status" value="1"/>
</dbReference>
<dbReference type="SUPFAM" id="SSF55729">
    <property type="entry name" value="Acyl-CoA N-acyltransferases (Nat)"/>
    <property type="match status" value="1"/>
</dbReference>
<gene>
    <name evidence="3" type="ORF">C4F40_07240</name>
</gene>
<dbReference type="PROSITE" id="PS51729">
    <property type="entry name" value="GNAT_YJDJ"/>
    <property type="match status" value="1"/>
</dbReference>
<dbReference type="PROSITE" id="PS51186">
    <property type="entry name" value="GNAT"/>
    <property type="match status" value="1"/>
</dbReference>
<protein>
    <submittedName>
        <fullName evidence="3">GNAT family N-acetyltransferase</fullName>
    </submittedName>
</protein>
<dbReference type="InterPro" id="IPR016181">
    <property type="entry name" value="Acyl_CoA_acyltransferase"/>
</dbReference>
<reference evidence="3 4" key="1">
    <citation type="submission" date="2018-02" db="EMBL/GenBank/DDBJ databases">
        <title>Sphingobacterium KA21.</title>
        <authorList>
            <person name="Vasarhelyi B.M."/>
            <person name="Deshmukh S."/>
            <person name="Balint B."/>
            <person name="Kukolya J."/>
        </authorList>
    </citation>
    <scope>NUCLEOTIDE SEQUENCE [LARGE SCALE GENOMIC DNA]</scope>
    <source>
        <strain evidence="3 4">Ka21</strain>
    </source>
</reference>
<keyword evidence="4" id="KW-1185">Reference proteome</keyword>
<evidence type="ECO:0000259" key="1">
    <source>
        <dbReference type="PROSITE" id="PS51186"/>
    </source>
</evidence>
<sequence>MIIQHQQETSKGRFVALEDGKQIGEMSYSVAGTDKIIIDRTEVDPEEKGKGIGHVMLYKAVEYARDNTIKILPLCPFAKASFDRDVNIRDVLFT</sequence>
<evidence type="ECO:0000313" key="3">
    <source>
        <dbReference type="EMBL" id="MBE8720514.1"/>
    </source>
</evidence>
<accession>A0ABR9T609</accession>
<dbReference type="Pfam" id="PF14542">
    <property type="entry name" value="Acetyltransf_CG"/>
    <property type="match status" value="1"/>
</dbReference>
<dbReference type="Gene3D" id="3.40.630.30">
    <property type="match status" value="1"/>
</dbReference>
<dbReference type="Proteomes" id="UP000618319">
    <property type="component" value="Unassembled WGS sequence"/>
</dbReference>
<feature type="domain" description="N-acetyltransferase" evidence="2">
    <location>
        <begin position="6"/>
        <end position="93"/>
    </location>
</feature>
<dbReference type="EMBL" id="PSKQ01000017">
    <property type="protein sequence ID" value="MBE8720514.1"/>
    <property type="molecule type" value="Genomic_DNA"/>
</dbReference>
<dbReference type="InterPro" id="IPR000182">
    <property type="entry name" value="GNAT_dom"/>
</dbReference>
<dbReference type="InterPro" id="IPR031165">
    <property type="entry name" value="GNAT_YJDJ"/>
</dbReference>
<name>A0ABR9T609_9SPHI</name>
<organism evidence="3 4">
    <name type="scientific">Sphingobacterium pedocola</name>
    <dbReference type="NCBI Taxonomy" id="2082722"/>
    <lineage>
        <taxon>Bacteria</taxon>
        <taxon>Pseudomonadati</taxon>
        <taxon>Bacteroidota</taxon>
        <taxon>Sphingobacteriia</taxon>
        <taxon>Sphingobacteriales</taxon>
        <taxon>Sphingobacteriaceae</taxon>
        <taxon>Sphingobacterium</taxon>
    </lineage>
</organism>